<evidence type="ECO:0000256" key="3">
    <source>
        <dbReference type="PIRSR" id="PIRSR001434-2"/>
    </source>
</evidence>
<dbReference type="EMBL" id="JAJA02000001">
    <property type="protein sequence ID" value="KWS04282.1"/>
    <property type="molecule type" value="Genomic_DNA"/>
</dbReference>
<gene>
    <name evidence="5" type="ORF">AZ78_1831</name>
</gene>
<feature type="modified residue" description="N6-(pyridoxal phosphate)lysine" evidence="3">
    <location>
        <position position="209"/>
    </location>
</feature>
<dbReference type="EC" id="2.5.1.48" evidence="5"/>
<dbReference type="InterPro" id="IPR011821">
    <property type="entry name" value="O_succ_thio_ly"/>
</dbReference>
<comment type="cofactor">
    <cofactor evidence="1 4">
        <name>pyridoxal 5'-phosphate</name>
        <dbReference type="ChEBI" id="CHEBI:597326"/>
    </cofactor>
</comment>
<dbReference type="FunFam" id="3.90.1150.10:FF:000008">
    <property type="entry name" value="Cystathionine gamma-synthase"/>
    <property type="match status" value="1"/>
</dbReference>
<evidence type="ECO:0000256" key="4">
    <source>
        <dbReference type="RuleBase" id="RU362118"/>
    </source>
</evidence>
<comment type="similarity">
    <text evidence="4">Belongs to the trans-sulfuration enzymes family.</text>
</comment>
<dbReference type="NCBIfam" id="NF006450">
    <property type="entry name" value="PRK08776.1"/>
    <property type="match status" value="1"/>
</dbReference>
<organism evidence="5 6">
    <name type="scientific">Lysobacter capsici AZ78</name>
    <dbReference type="NCBI Taxonomy" id="1444315"/>
    <lineage>
        <taxon>Bacteria</taxon>
        <taxon>Pseudomonadati</taxon>
        <taxon>Pseudomonadota</taxon>
        <taxon>Gammaproteobacteria</taxon>
        <taxon>Lysobacterales</taxon>
        <taxon>Lysobacteraceae</taxon>
        <taxon>Lysobacter</taxon>
    </lineage>
</organism>
<dbReference type="PIRSF" id="PIRSF001434">
    <property type="entry name" value="CGS"/>
    <property type="match status" value="1"/>
</dbReference>
<dbReference type="GO" id="GO:0003962">
    <property type="term" value="F:cystathionine gamma-synthase activity"/>
    <property type="evidence" value="ECO:0007669"/>
    <property type="project" value="UniProtKB-EC"/>
</dbReference>
<reference evidence="5 6" key="1">
    <citation type="journal article" date="2014" name="Genome Announc.">
        <title>Draft Genome Sequence of Lysobacter capsici AZ78, a Bacterium Antagonistic to Plant-Pathogenic Oomycetes.</title>
        <authorList>
            <person name="Puopolo G."/>
            <person name="Sonego P."/>
            <person name="Engelen K."/>
            <person name="Pertot I."/>
        </authorList>
    </citation>
    <scope>NUCLEOTIDE SEQUENCE [LARGE SCALE GENOMIC DNA]</scope>
    <source>
        <strain evidence="5 6">AZ78</strain>
    </source>
</reference>
<dbReference type="InterPro" id="IPR015421">
    <property type="entry name" value="PyrdxlP-dep_Trfase_major"/>
</dbReference>
<dbReference type="GO" id="GO:0019346">
    <property type="term" value="P:transsulfuration"/>
    <property type="evidence" value="ECO:0007669"/>
    <property type="project" value="InterPro"/>
</dbReference>
<dbReference type="Gene3D" id="3.90.1150.10">
    <property type="entry name" value="Aspartate Aminotransferase, domain 1"/>
    <property type="match status" value="1"/>
</dbReference>
<dbReference type="GO" id="GO:0005737">
    <property type="term" value="C:cytoplasm"/>
    <property type="evidence" value="ECO:0007669"/>
    <property type="project" value="TreeGrafter"/>
</dbReference>
<sequence>MSNPHNPQHSTPLRNACTAAVRAGIDRDTAHGAVTPPIVLSSNFSFAGFDQKRQYDYTRSGNPTRDLLAEALAELEGGAGGVITSTGMSAITLVLHAFLKPGDRIVVPHDGYGGSWRLFNALAAKGAFELVTADLTDPRSLTEALATNPAVVWIETPSNPLLRITDLRFVIEAAQAQGALTVVDNTFLSPALQRPIAFGADLVVHSTTKYINGHSDVVGGAVVAKTAEHQQQLTWWANALGLTGSPFDAFLTLRGLRTLDARLRVHQENTQAIAELLDNHPAVRVVHYPGLESHPGHALAARQQKGFGAMLSVEIDGGVEAVRAFVDGLTCFTLAESLGGVESLVAHPATMTHAAMSPEARAAAGIGDGLLRLSVGIEHLDDLIADLQAALERASAAVATAARVKR</sequence>
<dbReference type="Proteomes" id="UP000023435">
    <property type="component" value="Unassembled WGS sequence"/>
</dbReference>
<dbReference type="Gene3D" id="3.40.640.10">
    <property type="entry name" value="Type I PLP-dependent aspartate aminotransferase-like (Major domain)"/>
    <property type="match status" value="1"/>
</dbReference>
<evidence type="ECO:0000256" key="2">
    <source>
        <dbReference type="ARBA" id="ARBA00022898"/>
    </source>
</evidence>
<dbReference type="Pfam" id="PF01053">
    <property type="entry name" value="Cys_Met_Meta_PP"/>
    <property type="match status" value="1"/>
</dbReference>
<dbReference type="PANTHER" id="PTHR11808">
    <property type="entry name" value="TRANS-SULFURATION ENZYME FAMILY MEMBER"/>
    <property type="match status" value="1"/>
</dbReference>
<protein>
    <submittedName>
        <fullName evidence="5">Cystathionine gamma-synthase</fullName>
        <ecNumber evidence="5">2.5.1.48</ecNumber>
    </submittedName>
</protein>
<dbReference type="PROSITE" id="PS00868">
    <property type="entry name" value="CYS_MET_METAB_PP"/>
    <property type="match status" value="1"/>
</dbReference>
<dbReference type="InterPro" id="IPR054542">
    <property type="entry name" value="Cys_met_metab_PP"/>
</dbReference>
<keyword evidence="2 3" id="KW-0663">Pyridoxal phosphate</keyword>
<dbReference type="GO" id="GO:0019343">
    <property type="term" value="P:cysteine biosynthetic process via cystathionine"/>
    <property type="evidence" value="ECO:0007669"/>
    <property type="project" value="TreeGrafter"/>
</dbReference>
<accession>A0A125MMS1</accession>
<evidence type="ECO:0000313" key="6">
    <source>
        <dbReference type="Proteomes" id="UP000023435"/>
    </source>
</evidence>
<dbReference type="PANTHER" id="PTHR11808:SF75">
    <property type="entry name" value="CYSTATHIONINE GAMMA-SYNTHASE"/>
    <property type="match status" value="1"/>
</dbReference>
<dbReference type="CDD" id="cd00614">
    <property type="entry name" value="CGS_like"/>
    <property type="match status" value="1"/>
</dbReference>
<evidence type="ECO:0000313" key="5">
    <source>
        <dbReference type="EMBL" id="KWS04282.1"/>
    </source>
</evidence>
<dbReference type="SUPFAM" id="SSF53383">
    <property type="entry name" value="PLP-dependent transferases"/>
    <property type="match status" value="1"/>
</dbReference>
<dbReference type="GO" id="GO:0004123">
    <property type="term" value="F:cystathionine gamma-lyase activity"/>
    <property type="evidence" value="ECO:0007669"/>
    <property type="project" value="TreeGrafter"/>
</dbReference>
<dbReference type="InterPro" id="IPR015422">
    <property type="entry name" value="PyrdxlP-dep_Trfase_small"/>
</dbReference>
<dbReference type="FunFam" id="3.40.640.10:FF:000038">
    <property type="entry name" value="Cystathionine gamma-synthase"/>
    <property type="match status" value="1"/>
</dbReference>
<name>A0A125MMS1_9GAMM</name>
<keyword evidence="6" id="KW-1185">Reference proteome</keyword>
<keyword evidence="5" id="KW-0808">Transferase</keyword>
<comment type="caution">
    <text evidence="5">The sequence shown here is derived from an EMBL/GenBank/DDBJ whole genome shotgun (WGS) entry which is preliminary data.</text>
</comment>
<dbReference type="GO" id="GO:0030170">
    <property type="term" value="F:pyridoxal phosphate binding"/>
    <property type="evidence" value="ECO:0007669"/>
    <property type="project" value="InterPro"/>
</dbReference>
<dbReference type="AlphaFoldDB" id="A0A125MMS1"/>
<proteinExistence type="inferred from homology"/>
<dbReference type="NCBIfam" id="TIGR02080">
    <property type="entry name" value="O_succ_thio_ly"/>
    <property type="match status" value="1"/>
</dbReference>
<evidence type="ECO:0000256" key="1">
    <source>
        <dbReference type="ARBA" id="ARBA00001933"/>
    </source>
</evidence>
<dbReference type="InterPro" id="IPR015424">
    <property type="entry name" value="PyrdxlP-dep_Trfase"/>
</dbReference>
<dbReference type="InterPro" id="IPR000277">
    <property type="entry name" value="Cys/Met-Metab_PyrdxlP-dep_enz"/>
</dbReference>